<protein>
    <recommendedName>
        <fullName evidence="2">UPF0301 protein ACMU_10240</fullName>
    </recommendedName>
</protein>
<dbReference type="Pfam" id="PF02622">
    <property type="entry name" value="DUF179"/>
    <property type="match status" value="1"/>
</dbReference>
<evidence type="ECO:0000256" key="2">
    <source>
        <dbReference type="HAMAP-Rule" id="MF_00758"/>
    </source>
</evidence>
<sequence>MQNMDLTGKLLIAMPGMPDPRFELSVIYICAHSDEGAMGLIVNKPSDELKFSDLQDQLDLPQGDCPDFAVHFGGPVEFGRGFVLHSTDYSSAPSQTMTVDDNFGLTSTMAILSDVARGRGPDQIILALGYSGWGPGQLEDEISANGWLTCDSDPGLVFGGDNDVKWTAALKTMGVDPMLLSAEAGRA</sequence>
<dbReference type="HAMAP" id="MF_00758">
    <property type="entry name" value="UPF0301"/>
    <property type="match status" value="1"/>
</dbReference>
<dbReference type="AlphaFoldDB" id="A0A037ZI50"/>
<dbReference type="PANTHER" id="PTHR30327:SF1">
    <property type="entry name" value="UPF0301 PROTEIN YQGE"/>
    <property type="match status" value="1"/>
</dbReference>
<keyword evidence="4" id="KW-1185">Reference proteome</keyword>
<organism evidence="3 4">
    <name type="scientific">Actibacterium mucosum KCTC 23349</name>
    <dbReference type="NCBI Taxonomy" id="1454373"/>
    <lineage>
        <taxon>Bacteria</taxon>
        <taxon>Pseudomonadati</taxon>
        <taxon>Pseudomonadota</taxon>
        <taxon>Alphaproteobacteria</taxon>
        <taxon>Rhodobacterales</taxon>
        <taxon>Roseobacteraceae</taxon>
        <taxon>Actibacterium</taxon>
    </lineage>
</organism>
<evidence type="ECO:0000313" key="3">
    <source>
        <dbReference type="EMBL" id="KAJ56125.1"/>
    </source>
</evidence>
<evidence type="ECO:0000256" key="1">
    <source>
        <dbReference type="ARBA" id="ARBA00009600"/>
    </source>
</evidence>
<comment type="caution">
    <text evidence="3">The sequence shown here is derived from an EMBL/GenBank/DDBJ whole genome shotgun (WGS) entry which is preliminary data.</text>
</comment>
<proteinExistence type="inferred from homology"/>
<comment type="similarity">
    <text evidence="1 2">Belongs to the UPF0301 (AlgH) family.</text>
</comment>
<dbReference type="Proteomes" id="UP000026249">
    <property type="component" value="Unassembled WGS sequence"/>
</dbReference>
<dbReference type="EMBL" id="JFKE01000003">
    <property type="protein sequence ID" value="KAJ56125.1"/>
    <property type="molecule type" value="Genomic_DNA"/>
</dbReference>
<gene>
    <name evidence="3" type="ORF">ACMU_10240</name>
</gene>
<dbReference type="InterPro" id="IPR003774">
    <property type="entry name" value="AlgH-like"/>
</dbReference>
<dbReference type="NCBIfam" id="NF001268">
    <property type="entry name" value="PRK00228.1-4"/>
    <property type="match status" value="1"/>
</dbReference>
<accession>A0A037ZI50</accession>
<dbReference type="SUPFAM" id="SSF143456">
    <property type="entry name" value="VC0467-like"/>
    <property type="match status" value="1"/>
</dbReference>
<name>A0A037ZI50_9RHOB</name>
<dbReference type="STRING" id="1454373.ACMU_10240"/>
<reference evidence="3 4" key="1">
    <citation type="submission" date="2014-03" db="EMBL/GenBank/DDBJ databases">
        <title>Draft Genome Sequence of Actibacterium mucosum KCTC 23349, a Marine Alphaproteobacterium with Complex Ionic Requirements Isolated from Mediterranean Seawater at Malvarrosa Beach, Valencia, Spain.</title>
        <authorList>
            <person name="Arahal D.R."/>
            <person name="Shao Z."/>
            <person name="Lai Q."/>
            <person name="Pujalte M.J."/>
        </authorList>
    </citation>
    <scope>NUCLEOTIDE SEQUENCE [LARGE SCALE GENOMIC DNA]</scope>
    <source>
        <strain evidence="3 4">KCTC 23349</strain>
    </source>
</reference>
<evidence type="ECO:0000313" key="4">
    <source>
        <dbReference type="Proteomes" id="UP000026249"/>
    </source>
</evidence>
<dbReference type="Gene3D" id="3.40.1740.10">
    <property type="entry name" value="VC0467-like"/>
    <property type="match status" value="1"/>
</dbReference>
<dbReference type="PANTHER" id="PTHR30327">
    <property type="entry name" value="UNCHARACTERIZED PROTEIN YQGE"/>
    <property type="match status" value="1"/>
</dbReference>
<dbReference type="GO" id="GO:0005829">
    <property type="term" value="C:cytosol"/>
    <property type="evidence" value="ECO:0007669"/>
    <property type="project" value="TreeGrafter"/>
</dbReference>